<evidence type="ECO:0000259" key="7">
    <source>
        <dbReference type="SMART" id="SM00702"/>
    </source>
</evidence>
<organism evidence="8 9">
    <name type="scientific">Cylindrotheca closterium</name>
    <dbReference type="NCBI Taxonomy" id="2856"/>
    <lineage>
        <taxon>Eukaryota</taxon>
        <taxon>Sar</taxon>
        <taxon>Stramenopiles</taxon>
        <taxon>Ochrophyta</taxon>
        <taxon>Bacillariophyta</taxon>
        <taxon>Bacillariophyceae</taxon>
        <taxon>Bacillariophycidae</taxon>
        <taxon>Bacillariales</taxon>
        <taxon>Bacillariaceae</taxon>
        <taxon>Cylindrotheca</taxon>
    </lineage>
</organism>
<dbReference type="PANTHER" id="PTHR10869">
    <property type="entry name" value="PROLYL 4-HYDROXYLASE ALPHA SUBUNIT"/>
    <property type="match status" value="1"/>
</dbReference>
<name>A0AAD2CFB5_9STRA</name>
<reference evidence="8" key="1">
    <citation type="submission" date="2023-08" db="EMBL/GenBank/DDBJ databases">
        <authorList>
            <person name="Audoor S."/>
            <person name="Bilcke G."/>
        </authorList>
    </citation>
    <scope>NUCLEOTIDE SEQUENCE</scope>
</reference>
<dbReference type="Pfam" id="PF13640">
    <property type="entry name" value="2OG-FeII_Oxy_3"/>
    <property type="match status" value="1"/>
</dbReference>
<dbReference type="GO" id="GO:0005506">
    <property type="term" value="F:iron ion binding"/>
    <property type="evidence" value="ECO:0007669"/>
    <property type="project" value="InterPro"/>
</dbReference>
<keyword evidence="5" id="KW-0408">Iron</keyword>
<gene>
    <name evidence="8" type="ORF">CYCCA115_LOCUS1956</name>
</gene>
<dbReference type="GO" id="GO:0004656">
    <property type="term" value="F:procollagen-proline 4-dioxygenase activity"/>
    <property type="evidence" value="ECO:0007669"/>
    <property type="project" value="TreeGrafter"/>
</dbReference>
<sequence>MKSILSISSLVAIMVALAGIQSVQPKEILARKIEFVNRSGKKLVVEWVNPKTGEVVTIQDELGNGEISTLDTFVNHTFAIHEPGNESCTSEICGVQYVTVTENKEQIAVIKSGLKVEHEDDESRSIQEAAGIGADCRDQAKRRIRLGENPSNVMENLGECMEQTVAKKIQQKNDEIAFESQIRLALSGQLENHTCADPEKETSEAVDTKIWTHNNVKREVSILHDRPASQIHAIKNFISAEECDAISKAAAPLLHRGTVADGKGGSRLSDHRKAMQAGVRVPWERESKGDLIARVVRRLYDYTNDAVGYNLTVEGQEDLMSIQYFGAGRNSTESPDQYRPHCDGDCDGLPHKSGGRVATMVMYCDVEGLVGGATNFQNAGVYVKPELGAAAFFSYLDPLTMNVETGFTTHSGCPVIEGTKKIAVHWMRVGVDEENPWDSFNTLTIKKSDEEEFDD</sequence>
<evidence type="ECO:0000256" key="5">
    <source>
        <dbReference type="ARBA" id="ARBA00023004"/>
    </source>
</evidence>
<dbReference type="FunFam" id="2.60.120.620:FF:000075">
    <property type="entry name" value="Predicted protein"/>
    <property type="match status" value="1"/>
</dbReference>
<evidence type="ECO:0000256" key="3">
    <source>
        <dbReference type="ARBA" id="ARBA00022964"/>
    </source>
</evidence>
<keyword evidence="3" id="KW-0223">Dioxygenase</keyword>
<dbReference type="EMBL" id="CAKOGP040000113">
    <property type="protein sequence ID" value="CAJ1930484.1"/>
    <property type="molecule type" value="Genomic_DNA"/>
</dbReference>
<dbReference type="GO" id="GO:0005783">
    <property type="term" value="C:endoplasmic reticulum"/>
    <property type="evidence" value="ECO:0007669"/>
    <property type="project" value="TreeGrafter"/>
</dbReference>
<dbReference type="Proteomes" id="UP001295423">
    <property type="component" value="Unassembled WGS sequence"/>
</dbReference>
<dbReference type="AlphaFoldDB" id="A0AAD2CFB5"/>
<dbReference type="InterPro" id="IPR006620">
    <property type="entry name" value="Pro_4_hyd_alph"/>
</dbReference>
<evidence type="ECO:0000256" key="6">
    <source>
        <dbReference type="SAM" id="SignalP"/>
    </source>
</evidence>
<dbReference type="Gene3D" id="2.60.120.620">
    <property type="entry name" value="q2cbj1_9rhob like domain"/>
    <property type="match status" value="1"/>
</dbReference>
<evidence type="ECO:0000256" key="1">
    <source>
        <dbReference type="ARBA" id="ARBA00001961"/>
    </source>
</evidence>
<feature type="signal peptide" evidence="6">
    <location>
        <begin position="1"/>
        <end position="25"/>
    </location>
</feature>
<evidence type="ECO:0000256" key="2">
    <source>
        <dbReference type="ARBA" id="ARBA00022723"/>
    </source>
</evidence>
<keyword evidence="4" id="KW-0560">Oxidoreductase</keyword>
<dbReference type="Gene3D" id="2.60.40.780">
    <property type="entry name" value="von Hippel-Lindau disease tumour suppressor, beta domain"/>
    <property type="match status" value="1"/>
</dbReference>
<evidence type="ECO:0000313" key="8">
    <source>
        <dbReference type="EMBL" id="CAJ1930484.1"/>
    </source>
</evidence>
<evidence type="ECO:0000313" key="9">
    <source>
        <dbReference type="Proteomes" id="UP001295423"/>
    </source>
</evidence>
<keyword evidence="6" id="KW-0732">Signal</keyword>
<dbReference type="InterPro" id="IPR045054">
    <property type="entry name" value="P4HA-like"/>
</dbReference>
<feature type="domain" description="Prolyl 4-hydroxylase alpha subunit" evidence="7">
    <location>
        <begin position="229"/>
        <end position="428"/>
    </location>
</feature>
<dbReference type="InterPro" id="IPR037140">
    <property type="entry name" value="VHL_beta_dom_sf"/>
</dbReference>
<evidence type="ECO:0000256" key="4">
    <source>
        <dbReference type="ARBA" id="ARBA00023002"/>
    </source>
</evidence>
<dbReference type="GO" id="GO:0031418">
    <property type="term" value="F:L-ascorbic acid binding"/>
    <property type="evidence" value="ECO:0007669"/>
    <property type="project" value="InterPro"/>
</dbReference>
<keyword evidence="9" id="KW-1185">Reference proteome</keyword>
<dbReference type="InterPro" id="IPR044862">
    <property type="entry name" value="Pro_4_hyd_alph_FE2OG_OXY"/>
</dbReference>
<feature type="chain" id="PRO_5042203585" description="Prolyl 4-hydroxylase alpha subunit domain-containing protein" evidence="6">
    <location>
        <begin position="26"/>
        <end position="455"/>
    </location>
</feature>
<protein>
    <recommendedName>
        <fullName evidence="7">Prolyl 4-hydroxylase alpha subunit domain-containing protein</fullName>
    </recommendedName>
</protein>
<keyword evidence="2" id="KW-0479">Metal-binding</keyword>
<dbReference type="PANTHER" id="PTHR10869:SF226">
    <property type="entry name" value="PROLYL 4-HYDROXYLASE ALPHA SUBUNIT DOMAIN-CONTAINING PROTEIN"/>
    <property type="match status" value="1"/>
</dbReference>
<accession>A0AAD2CFB5</accession>
<comment type="cofactor">
    <cofactor evidence="1">
        <name>L-ascorbate</name>
        <dbReference type="ChEBI" id="CHEBI:38290"/>
    </cofactor>
</comment>
<proteinExistence type="predicted"/>
<dbReference type="SMART" id="SM00702">
    <property type="entry name" value="P4Hc"/>
    <property type="match status" value="1"/>
</dbReference>
<comment type="caution">
    <text evidence="8">The sequence shown here is derived from an EMBL/GenBank/DDBJ whole genome shotgun (WGS) entry which is preliminary data.</text>
</comment>